<evidence type="ECO:0000313" key="2">
    <source>
        <dbReference type="EMBL" id="SFD42249.1"/>
    </source>
</evidence>
<dbReference type="InterPro" id="IPR036116">
    <property type="entry name" value="FN3_sf"/>
</dbReference>
<accession>A0A1I1S6W1</accession>
<proteinExistence type="predicted"/>
<dbReference type="STRING" id="1123010.SAMN02745724_04478"/>
<organism evidence="2 3">
    <name type="scientific">Pseudoalteromonas denitrificans DSM 6059</name>
    <dbReference type="NCBI Taxonomy" id="1123010"/>
    <lineage>
        <taxon>Bacteria</taxon>
        <taxon>Pseudomonadati</taxon>
        <taxon>Pseudomonadota</taxon>
        <taxon>Gammaproteobacteria</taxon>
        <taxon>Alteromonadales</taxon>
        <taxon>Pseudoalteromonadaceae</taxon>
        <taxon>Pseudoalteromonas</taxon>
    </lineage>
</organism>
<dbReference type="RefSeq" id="WP_091989991.1">
    <property type="nucleotide sequence ID" value="NZ_FOLO01000056.1"/>
</dbReference>
<dbReference type="Proteomes" id="UP000198862">
    <property type="component" value="Unassembled WGS sequence"/>
</dbReference>
<evidence type="ECO:0000256" key="1">
    <source>
        <dbReference type="SAM" id="SignalP"/>
    </source>
</evidence>
<feature type="signal peptide" evidence="1">
    <location>
        <begin position="1"/>
        <end position="21"/>
    </location>
</feature>
<evidence type="ECO:0000313" key="3">
    <source>
        <dbReference type="Proteomes" id="UP000198862"/>
    </source>
</evidence>
<keyword evidence="1" id="KW-0732">Signal</keyword>
<dbReference type="EMBL" id="FOLO01000056">
    <property type="protein sequence ID" value="SFD42249.1"/>
    <property type="molecule type" value="Genomic_DNA"/>
</dbReference>
<feature type="chain" id="PRO_5011532129" description="Fibronectin type III domain-containing protein" evidence="1">
    <location>
        <begin position="22"/>
        <end position="1442"/>
    </location>
</feature>
<dbReference type="Gene3D" id="2.60.40.10">
    <property type="entry name" value="Immunoglobulins"/>
    <property type="match status" value="1"/>
</dbReference>
<name>A0A1I1S6W1_9GAMM</name>
<dbReference type="SUPFAM" id="SSF49265">
    <property type="entry name" value="Fibronectin type III"/>
    <property type="match status" value="1"/>
</dbReference>
<evidence type="ECO:0008006" key="4">
    <source>
        <dbReference type="Google" id="ProtNLM"/>
    </source>
</evidence>
<sequence>MKIPRLIFVFCLFFISNICQADSKWITVSAGEFSMIVQSPAITPAVNPVILTHEFRSQSGELNKGHTGEVQTFTLHWQNATECKEYYIYDDGKEGQFTYTELSTKQADGSNLFVHTTPVRESAYIMQQIITCTNANGASITSELINRILSKNSKNSKPILASNKSYQIVSNNVKSLVLSDFIITDDDDDQHDLIVMQGTNYSLDNNSVIPSPGFIGTLNIPVKVNDGKDDSNTVTVLLEVIKLEVLEAPNEWITVSAGEFSMIIPKPESAENNVKPMLSFKNQLEMNVNDVKKLTLNDFVINDDDNQHSLIILSGANYSLNNNIIIPDADFIGSLIVPVKVNDGVNDSNIVNVKIRVTDFDSPYTITAEEIIQPRPYELSGKEYLTFRNLKSGNSQFSSGAIKNVYFNNSTPRKNDVWSGFYRIEDRGNYIDSGYKFIYYSDKSYISSSLSSGGETQLATFYLKIMSPNMPSLPSFTVSIDGESTQVTATKVSGSTNFKIEVRFKQDIDITFRPVGEHSVGERNYGNQLFILAATLEPVINSFSPEPISTATLKMSEVEQSVENNVLTWQSPSDMQNQGWFSIQHTQPNGQLSNLETAYKVEQDQYAYSFSADLILGTHQVELSACNLEGRCSDTVLFRFTVVPKKPNMVTNINLTPTQMYGGAWATLSWLSSGYYEPNTVFEVFQTEPDTKTSYLNNVAHQSSVISYSKKIKLADTPGVYSYQIKTCTGVENKLCSKLSDPINLTVKDGQANMKAPEFTEFPESLVNGRSNIGWTPVAGAPRYILEARNGDQNSWSEVYRGDKTWLSDFYFGEYSAGLYLRVRACAVLSCEYVVPDTGYNYGLSRKITANMPKITNHVISPLIGIAGGFQTLTLAWQNAHECYAGHSGGTDKIVIYEGDITTDQKSITFQNPEIATDLNHNVTCIGPGGQVSSIKKYKTVNISAPVSVNAELKGGILIAQWPEVKQAKGYQVYYREEGTLSWEKVYVGVLNSISNKQLASSEKGYRVKVRACITDNCSEKTIAPNYRESVLINASMPRITEHSYSTGYVGKEQLFSLSWENANYCYGESSRDNWSSKGIYTGSETNHELNSDTFKHITPIRTEVESFEHKVTCIGPGGEVISTLKNEVKYAKNLPAPITVIAQLNNGNLSVNWPKVFEANAYQLSYQEQGSTAWEKLYSGPNLKITEQKISSSEIGYKVRVRACIDKDCTASTKEAPYYRESALINASMPKITEHSYSPGYLGQRQIFNLSWENANYCYGESSRDNWNSKGIYTGSETNHELNSDTFKHITPIRTEVENFKHKVTCIGPGGEVISSLVNTVELSDSPDRDILIPKLSVVDKVLNWSSVKNATYYKVFWLACTEDCKLNEFQWLKAENLKVNLGVFDFSKEIIGYNAVRISACVSEYICYGWSNRVYIKNSGILSINVDLWGAASKKRIIKD</sequence>
<reference evidence="2 3" key="1">
    <citation type="submission" date="2016-10" db="EMBL/GenBank/DDBJ databases">
        <authorList>
            <person name="de Groot N.N."/>
        </authorList>
    </citation>
    <scope>NUCLEOTIDE SEQUENCE [LARGE SCALE GENOMIC DNA]</scope>
    <source>
        <strain evidence="2 3">DSM 6059</strain>
    </source>
</reference>
<keyword evidence="3" id="KW-1185">Reference proteome</keyword>
<protein>
    <recommendedName>
        <fullName evidence="4">Fibronectin type III domain-containing protein</fullName>
    </recommendedName>
</protein>
<gene>
    <name evidence="2" type="ORF">SAMN02745724_04478</name>
</gene>
<dbReference type="InterPro" id="IPR013783">
    <property type="entry name" value="Ig-like_fold"/>
</dbReference>
<dbReference type="OrthoDB" id="5242130at2"/>